<accession>A0A484KBS5</accession>
<dbReference type="AlphaFoldDB" id="A0A484KBS5"/>
<dbReference type="GO" id="GO:0005789">
    <property type="term" value="C:endoplasmic reticulum membrane"/>
    <property type="evidence" value="ECO:0007669"/>
    <property type="project" value="UniProtKB-SubCell"/>
</dbReference>
<reference evidence="9 10" key="1">
    <citation type="submission" date="2018-04" db="EMBL/GenBank/DDBJ databases">
        <authorList>
            <person name="Vogel A."/>
        </authorList>
    </citation>
    <scope>NUCLEOTIDE SEQUENCE [LARGE SCALE GENOMIC DNA]</scope>
</reference>
<dbReference type="OrthoDB" id="567788at2759"/>
<dbReference type="InterPro" id="IPR044647">
    <property type="entry name" value="RTNLB17/18/21"/>
</dbReference>
<dbReference type="PROSITE" id="PS50845">
    <property type="entry name" value="RETICULON"/>
    <property type="match status" value="1"/>
</dbReference>
<feature type="region of interest" description="Disordered" evidence="7">
    <location>
        <begin position="1"/>
        <end position="91"/>
    </location>
</feature>
<dbReference type="Proteomes" id="UP000595140">
    <property type="component" value="Unassembled WGS sequence"/>
</dbReference>
<gene>
    <name evidence="9" type="ORF">CCAM_LOCUS3090</name>
</gene>
<feature type="region of interest" description="Disordered" evidence="7">
    <location>
        <begin position="180"/>
        <end position="204"/>
    </location>
</feature>
<dbReference type="PANTHER" id="PTHR46626:SF1">
    <property type="entry name" value="RETICULON-LIKE PROTEIN B21"/>
    <property type="match status" value="1"/>
</dbReference>
<feature type="domain" description="Reticulon" evidence="8">
    <location>
        <begin position="253"/>
        <end position="408"/>
    </location>
</feature>
<keyword evidence="4 6" id="KW-1133">Transmembrane helix</keyword>
<dbReference type="Pfam" id="PF02453">
    <property type="entry name" value="Reticulon"/>
    <property type="match status" value="1"/>
</dbReference>
<feature type="transmembrane region" description="Helical" evidence="6">
    <location>
        <begin position="265"/>
        <end position="281"/>
    </location>
</feature>
<evidence type="ECO:0000256" key="5">
    <source>
        <dbReference type="ARBA" id="ARBA00023136"/>
    </source>
</evidence>
<evidence type="ECO:0000256" key="2">
    <source>
        <dbReference type="ARBA" id="ARBA00022692"/>
    </source>
</evidence>
<dbReference type="InterPro" id="IPR003388">
    <property type="entry name" value="Reticulon"/>
</dbReference>
<keyword evidence="5 6" id="KW-0472">Membrane</keyword>
<evidence type="ECO:0000256" key="6">
    <source>
        <dbReference type="RuleBase" id="RU363132"/>
    </source>
</evidence>
<comment type="subcellular location">
    <subcellularLocation>
        <location evidence="1 6">Endoplasmic reticulum membrane</location>
        <topology evidence="1 6">Multi-pass membrane protein</topology>
    </subcellularLocation>
</comment>
<evidence type="ECO:0000256" key="3">
    <source>
        <dbReference type="ARBA" id="ARBA00022824"/>
    </source>
</evidence>
<keyword evidence="10" id="KW-1185">Reference proteome</keyword>
<evidence type="ECO:0000313" key="10">
    <source>
        <dbReference type="Proteomes" id="UP000595140"/>
    </source>
</evidence>
<dbReference type="EMBL" id="OOIL02000150">
    <property type="protein sequence ID" value="VFQ61314.1"/>
    <property type="molecule type" value="Genomic_DNA"/>
</dbReference>
<evidence type="ECO:0000256" key="7">
    <source>
        <dbReference type="SAM" id="MobiDB-lite"/>
    </source>
</evidence>
<evidence type="ECO:0000313" key="9">
    <source>
        <dbReference type="EMBL" id="VFQ61314.1"/>
    </source>
</evidence>
<dbReference type="PANTHER" id="PTHR46626">
    <property type="entry name" value="RETICULON-LIKE PROTEIN B17"/>
    <property type="match status" value="1"/>
</dbReference>
<proteinExistence type="predicted"/>
<name>A0A484KBS5_9ASTE</name>
<evidence type="ECO:0000259" key="8">
    <source>
        <dbReference type="PROSITE" id="PS50845"/>
    </source>
</evidence>
<keyword evidence="2 6" id="KW-0812">Transmembrane</keyword>
<sequence length="496" mass="55457">MMTEAGRTRRGGNGGSVKLHHNAAKDGGGNSQETREGNHGAQQAKRKIWKSEGSPVQVSRKRSQLCSDSGPKSPAIQIKKTTRSAASSAPILKNVRSRPAAAESSDLELKCEEEKGILVKSVVKDTNFEENDNSNNGIALVGKIENAKANGIGETRSECEEKVITPIVDLALLKSPHKVETENLEEEEEIEMKEMGVSEDQKPEEIVTDEKKKMMMMMMKMCNSPLSENGNPRFTPAKNSHSISSPQCRLQSLVDLVMWRDASKSAFIFGFGTFIIISSSFSQELQFSFISMVSYLSLLYLVVVFLYKSLAPKREGIVEGEKRGNVVGEEEAIRLLKLILPYVNHFLFKIKVLFSGDPATTMKMGVVLFVLAQCGTNLTFSKMAKLGFFGVFILPKIASSYSPHLTAYGKFWGRRYRDSWESCRHKKAVAFGFFALLWNLSSFSARLWAAFMLYVAFRYYQQEFKGREGWDSEVKIVKPHEAAKTGLRHVARNKLN</sequence>
<protein>
    <recommendedName>
        <fullName evidence="6">Reticulon-like protein</fullName>
    </recommendedName>
</protein>
<feature type="transmembrane region" description="Helical" evidence="6">
    <location>
        <begin position="287"/>
        <end position="307"/>
    </location>
</feature>
<organism evidence="9 10">
    <name type="scientific">Cuscuta campestris</name>
    <dbReference type="NCBI Taxonomy" id="132261"/>
    <lineage>
        <taxon>Eukaryota</taxon>
        <taxon>Viridiplantae</taxon>
        <taxon>Streptophyta</taxon>
        <taxon>Embryophyta</taxon>
        <taxon>Tracheophyta</taxon>
        <taxon>Spermatophyta</taxon>
        <taxon>Magnoliopsida</taxon>
        <taxon>eudicotyledons</taxon>
        <taxon>Gunneridae</taxon>
        <taxon>Pentapetalae</taxon>
        <taxon>asterids</taxon>
        <taxon>lamiids</taxon>
        <taxon>Solanales</taxon>
        <taxon>Convolvulaceae</taxon>
        <taxon>Cuscuteae</taxon>
        <taxon>Cuscuta</taxon>
        <taxon>Cuscuta subgen. Grammica</taxon>
        <taxon>Cuscuta sect. Cleistogrammica</taxon>
    </lineage>
</organism>
<feature type="compositionally biased region" description="Acidic residues" evidence="7">
    <location>
        <begin position="182"/>
        <end position="191"/>
    </location>
</feature>
<feature type="transmembrane region" description="Helical" evidence="6">
    <location>
        <begin position="428"/>
        <end position="457"/>
    </location>
</feature>
<evidence type="ECO:0000256" key="1">
    <source>
        <dbReference type="ARBA" id="ARBA00004477"/>
    </source>
</evidence>
<feature type="compositionally biased region" description="Basic and acidic residues" evidence="7">
    <location>
        <begin position="192"/>
        <end position="204"/>
    </location>
</feature>
<keyword evidence="3 6" id="KW-0256">Endoplasmic reticulum</keyword>
<feature type="transmembrane region" description="Helical" evidence="6">
    <location>
        <begin position="386"/>
        <end position="408"/>
    </location>
</feature>
<evidence type="ECO:0000256" key="4">
    <source>
        <dbReference type="ARBA" id="ARBA00022989"/>
    </source>
</evidence>